<dbReference type="KEGG" id="mfeu:H1D33_13250"/>
<evidence type="ECO:0000313" key="1">
    <source>
        <dbReference type="EMBL" id="QLQ39704.1"/>
    </source>
</evidence>
<dbReference type="EMBL" id="CP059322">
    <property type="protein sequence ID" value="QLQ39704.1"/>
    <property type="molecule type" value="Genomic_DNA"/>
</dbReference>
<reference evidence="2" key="1">
    <citation type="submission" date="2020-07" db="EMBL/GenBank/DDBJ databases">
        <title>A new Micromonospora strain with potent antibiotic activity isolated from the microbiome of a mid-Atlantic deep-sea sponge.</title>
        <authorList>
            <person name="Back C.R."/>
            <person name="Stennett H.L."/>
            <person name="Williams S.E."/>
            <person name="Wang L."/>
            <person name="Ojeda Gomez J."/>
            <person name="Abdulle O.M."/>
            <person name="Duffy T."/>
            <person name="Hendry K.R."/>
            <person name="Powell D."/>
            <person name="Stach J.E."/>
            <person name="Essex-Lopresti A.E."/>
            <person name="Willis C.L."/>
            <person name="Curnow P."/>
            <person name="Race P.R."/>
        </authorList>
    </citation>
    <scope>NUCLEOTIDE SEQUENCE [LARGE SCALE GENOMIC DNA]</scope>
    <source>
        <strain evidence="2">28ISP2-46</strain>
    </source>
</reference>
<dbReference type="Proteomes" id="UP000510844">
    <property type="component" value="Chromosome"/>
</dbReference>
<dbReference type="AlphaFoldDB" id="A0A7L6BCN8"/>
<sequence length="93" mass="10664">MAAEKAAAQIPREDRGKAALTELFQSLKGNGTPIIAEKIVEEGVRAVRFEGWQGTRDGDRVVQQSLRKTLYIKFKIRDNDVYERALGYIREYY</sequence>
<gene>
    <name evidence="1" type="ORF">H1D33_13250</name>
</gene>
<accession>A0A7L6BCN8</accession>
<proteinExistence type="predicted"/>
<protein>
    <submittedName>
        <fullName evidence="1">Uncharacterized protein</fullName>
    </submittedName>
</protein>
<organism evidence="1 2">
    <name type="scientific">Micromonospora robiginosa</name>
    <dbReference type="NCBI Taxonomy" id="2749844"/>
    <lineage>
        <taxon>Bacteria</taxon>
        <taxon>Bacillati</taxon>
        <taxon>Actinomycetota</taxon>
        <taxon>Actinomycetes</taxon>
        <taxon>Micromonosporales</taxon>
        <taxon>Micromonosporaceae</taxon>
        <taxon>Micromonospora</taxon>
    </lineage>
</organism>
<name>A0A7L6BCN8_9ACTN</name>
<keyword evidence="2" id="KW-1185">Reference proteome</keyword>
<reference evidence="1 2" key="2">
    <citation type="journal article" date="2021" name="Mar. Drugs">
        <title>A New Micromonospora Strain with Antibiotic Activity Isolated from the Microbiome of a Mid-Atlantic Deep-Sea Sponge.</title>
        <authorList>
            <person name="Back C.R."/>
            <person name="Stennett H.L."/>
            <person name="Williams S.E."/>
            <person name="Wang L."/>
            <person name="Ojeda Gomez J."/>
            <person name="Abdulle O.M."/>
            <person name="Duffy T."/>
            <person name="Neal C."/>
            <person name="Mantell J."/>
            <person name="Jepson M.A."/>
            <person name="Hendry K.R."/>
            <person name="Powell D."/>
            <person name="Stach J.E.M."/>
            <person name="Essex-Lopresti A.E."/>
            <person name="Willis C.L."/>
            <person name="Curnow P."/>
            <person name="Race P.R."/>
        </authorList>
    </citation>
    <scope>NUCLEOTIDE SEQUENCE [LARGE SCALE GENOMIC DNA]</scope>
    <source>
        <strain evidence="1 2">28ISP2-46</strain>
    </source>
</reference>
<evidence type="ECO:0000313" key="2">
    <source>
        <dbReference type="Proteomes" id="UP000510844"/>
    </source>
</evidence>
<dbReference type="RefSeq" id="WP_181572087.1">
    <property type="nucleotide sequence ID" value="NZ_CP059322.2"/>
</dbReference>